<comment type="caution">
    <text evidence="4">The sequence shown here is derived from an EMBL/GenBank/DDBJ whole genome shotgun (WGS) entry which is preliminary data.</text>
</comment>
<dbReference type="AlphaFoldDB" id="K0L0N1"/>
<keyword evidence="2" id="KW-0479">Metal-binding</keyword>
<dbReference type="HOGENOM" id="CLU_114688_1_0_1"/>
<organism evidence="4 5">
    <name type="scientific">Wickerhamomyces ciferrii (strain ATCC 14091 / BCRC 22168 / CBS 111 / JCM 3599 / NBRC 0793 / NRRL Y-1031 F-60-10)</name>
    <name type="common">Yeast</name>
    <name type="synonym">Pichia ciferrii</name>
    <dbReference type="NCBI Taxonomy" id="1206466"/>
    <lineage>
        <taxon>Eukaryota</taxon>
        <taxon>Fungi</taxon>
        <taxon>Dikarya</taxon>
        <taxon>Ascomycota</taxon>
        <taxon>Saccharomycotina</taxon>
        <taxon>Saccharomycetes</taxon>
        <taxon>Phaffomycetales</taxon>
        <taxon>Wickerhamomycetaceae</taxon>
        <taxon>Wickerhamomyces</taxon>
    </lineage>
</organism>
<dbReference type="InterPro" id="IPR008584">
    <property type="entry name" value="CXXC_Zn-binding_euk"/>
</dbReference>
<proteinExistence type="inferred from homology"/>
<dbReference type="GO" id="GO:0008270">
    <property type="term" value="F:zinc ion binding"/>
    <property type="evidence" value="ECO:0007669"/>
    <property type="project" value="TreeGrafter"/>
</dbReference>
<gene>
    <name evidence="4" type="ORF">BN7_6611</name>
</gene>
<dbReference type="PANTHER" id="PTHR12857">
    <property type="entry name" value="CXXC MOTIF CONTAINING ZINC BINDING PROTEIN"/>
    <property type="match status" value="1"/>
</dbReference>
<dbReference type="eggNOG" id="KOG1296">
    <property type="taxonomic scope" value="Eukaryota"/>
</dbReference>
<dbReference type="InParanoid" id="K0L0N1"/>
<dbReference type="PANTHER" id="PTHR12857:SF0">
    <property type="entry name" value="CXXC MOTIF CONTAINING ZINC BINDING PROTEIN"/>
    <property type="match status" value="1"/>
</dbReference>
<dbReference type="Proteomes" id="UP000009328">
    <property type="component" value="Unassembled WGS sequence"/>
</dbReference>
<dbReference type="SUPFAM" id="SSF141678">
    <property type="entry name" value="MAL13P1.257-like"/>
    <property type="match status" value="1"/>
</dbReference>
<evidence type="ECO:0000256" key="1">
    <source>
        <dbReference type="ARBA" id="ARBA00007818"/>
    </source>
</evidence>
<reference evidence="4 5" key="1">
    <citation type="journal article" date="2012" name="Eukaryot. Cell">
        <title>Draft genome sequence of Wickerhamomyces ciferrii NRRL Y-1031 F-60-10.</title>
        <authorList>
            <person name="Schneider J."/>
            <person name="Andrea H."/>
            <person name="Blom J."/>
            <person name="Jaenicke S."/>
            <person name="Ruckert C."/>
            <person name="Schorsch C."/>
            <person name="Szczepanowski R."/>
            <person name="Farwick M."/>
            <person name="Goesmann A."/>
            <person name="Puhler A."/>
            <person name="Schaffer S."/>
            <person name="Tauch A."/>
            <person name="Kohler T."/>
            <person name="Brinkrolf K."/>
        </authorList>
    </citation>
    <scope>NUCLEOTIDE SEQUENCE [LARGE SCALE GENOMIC DNA]</scope>
    <source>
        <strain evidence="5">ATCC 14091 / BCRC 22168 / CBS 111 / JCM 3599 / NBRC 0793 / NRRL Y-1031 F-60-10</strain>
    </source>
</reference>
<name>K0L0N1_WICCF</name>
<dbReference type="STRING" id="1206466.K0L0N1"/>
<comment type="similarity">
    <text evidence="1">Belongs to the UPF0587 family.</text>
</comment>
<dbReference type="Pfam" id="PF05907">
    <property type="entry name" value="CXXC_Zn-b_euk"/>
    <property type="match status" value="2"/>
</dbReference>
<keyword evidence="5" id="KW-1185">Reference proteome</keyword>
<evidence type="ECO:0000313" key="4">
    <source>
        <dbReference type="EMBL" id="CCH47003.1"/>
    </source>
</evidence>
<dbReference type="EMBL" id="CAIF01000297">
    <property type="protein sequence ID" value="CCH47003.1"/>
    <property type="molecule type" value="Genomic_DNA"/>
</dbReference>
<evidence type="ECO:0000256" key="2">
    <source>
        <dbReference type="ARBA" id="ARBA00022723"/>
    </source>
</evidence>
<accession>K0L0N1</accession>
<sequence length="112" mass="12714">MGLKLVLKANLEGLTDLRPIDTAESPFEYTFEIACISCRETHDKFVTINRFEQHEMDRSKGEANFGLFEAKGAESTTKFSEIEIDEGEYYDYDDNKGSEVSITEASWDIVKG</sequence>
<protein>
    <submittedName>
        <fullName evidence="4">Uncharacterized protein</fullName>
    </submittedName>
</protein>
<evidence type="ECO:0000256" key="3">
    <source>
        <dbReference type="ARBA" id="ARBA00022833"/>
    </source>
</evidence>
<evidence type="ECO:0000313" key="5">
    <source>
        <dbReference type="Proteomes" id="UP000009328"/>
    </source>
</evidence>
<dbReference type="FunCoup" id="K0L0N1">
    <property type="interactions" value="556"/>
</dbReference>
<keyword evidence="3" id="KW-0862">Zinc</keyword>